<organism evidence="1 2">
    <name type="scientific">Undibacterium arcticum</name>
    <dbReference type="NCBI Taxonomy" id="1762892"/>
    <lineage>
        <taxon>Bacteria</taxon>
        <taxon>Pseudomonadati</taxon>
        <taxon>Pseudomonadota</taxon>
        <taxon>Betaproteobacteria</taxon>
        <taxon>Burkholderiales</taxon>
        <taxon>Oxalobacteraceae</taxon>
        <taxon>Undibacterium</taxon>
    </lineage>
</organism>
<proteinExistence type="predicted"/>
<dbReference type="EMBL" id="JBHRTP010000111">
    <property type="protein sequence ID" value="MFC3111362.1"/>
    <property type="molecule type" value="Genomic_DNA"/>
</dbReference>
<accession>A0ABV7FCA5</accession>
<keyword evidence="2" id="KW-1185">Reference proteome</keyword>
<gene>
    <name evidence="1" type="ORF">ACFOFO_26040</name>
</gene>
<comment type="caution">
    <text evidence="1">The sequence shown here is derived from an EMBL/GenBank/DDBJ whole genome shotgun (WGS) entry which is preliminary data.</text>
</comment>
<name>A0ABV7FCA5_9BURK</name>
<dbReference type="Proteomes" id="UP001595530">
    <property type="component" value="Unassembled WGS sequence"/>
</dbReference>
<evidence type="ECO:0000313" key="2">
    <source>
        <dbReference type="Proteomes" id="UP001595530"/>
    </source>
</evidence>
<dbReference type="InterPro" id="IPR025516">
    <property type="entry name" value="DUF4404"/>
</dbReference>
<evidence type="ECO:0000313" key="1">
    <source>
        <dbReference type="EMBL" id="MFC3111362.1"/>
    </source>
</evidence>
<sequence>MDTEQLKASLKKLHANLEDADTLDGELKELLQVLDSDIQSLLGKGQSTAERNGTDQPLGAEAVSLAARTQSLSARFAAEHPRLDPVLRELGAILEKMGI</sequence>
<dbReference type="RefSeq" id="WP_390321341.1">
    <property type="nucleotide sequence ID" value="NZ_JBHRTP010000111.1"/>
</dbReference>
<dbReference type="Pfam" id="PF14357">
    <property type="entry name" value="DUF4404"/>
    <property type="match status" value="1"/>
</dbReference>
<protein>
    <submittedName>
        <fullName evidence="1">DUF4404 family protein</fullName>
    </submittedName>
</protein>
<reference evidence="2" key="1">
    <citation type="journal article" date="2019" name="Int. J. Syst. Evol. Microbiol.">
        <title>The Global Catalogue of Microorganisms (GCM) 10K type strain sequencing project: providing services to taxonomists for standard genome sequencing and annotation.</title>
        <authorList>
            <consortium name="The Broad Institute Genomics Platform"/>
            <consortium name="The Broad Institute Genome Sequencing Center for Infectious Disease"/>
            <person name="Wu L."/>
            <person name="Ma J."/>
        </authorList>
    </citation>
    <scope>NUCLEOTIDE SEQUENCE [LARGE SCALE GENOMIC DNA]</scope>
    <source>
        <strain evidence="2">KCTC 42986</strain>
    </source>
</reference>